<sequence length="56" mass="6136">MSGYWVYLAYLVTCTQANGASDLSIVLIGGPLAALVWESGLIDLLEHQRCRHDLSD</sequence>
<evidence type="ECO:0000313" key="1">
    <source>
        <dbReference type="EMBL" id="CUS39158.1"/>
    </source>
</evidence>
<evidence type="ECO:0000313" key="2">
    <source>
        <dbReference type="Proteomes" id="UP000199032"/>
    </source>
</evidence>
<dbReference type="AlphaFoldDB" id="A0A0S4LTD4"/>
<reference evidence="1 2" key="1">
    <citation type="submission" date="2015-10" db="EMBL/GenBank/DDBJ databases">
        <authorList>
            <person name="Gilbert D.G."/>
        </authorList>
    </citation>
    <scope>NUCLEOTIDE SEQUENCE [LARGE SCALE GENOMIC DNA]</scope>
    <source>
        <strain evidence="1">COMA1</strain>
    </source>
</reference>
<proteinExistence type="predicted"/>
<gene>
    <name evidence="1" type="ORF">COMA1_70063</name>
</gene>
<keyword evidence="2" id="KW-1185">Reference proteome</keyword>
<name>A0A0S4LTD4_9BACT</name>
<dbReference type="Proteomes" id="UP000199032">
    <property type="component" value="Unassembled WGS sequence"/>
</dbReference>
<dbReference type="STRING" id="1742972.COMA1_70063"/>
<protein>
    <submittedName>
        <fullName evidence="1">Uncharacterized protein</fullName>
    </submittedName>
</protein>
<organism evidence="1 2">
    <name type="scientific">Candidatus Nitrospira nitrosa</name>
    <dbReference type="NCBI Taxonomy" id="1742972"/>
    <lineage>
        <taxon>Bacteria</taxon>
        <taxon>Pseudomonadati</taxon>
        <taxon>Nitrospirota</taxon>
        <taxon>Nitrospiria</taxon>
        <taxon>Nitrospirales</taxon>
        <taxon>Nitrospiraceae</taxon>
        <taxon>Nitrospira</taxon>
    </lineage>
</organism>
<dbReference type="EMBL" id="CZQA01000013">
    <property type="protein sequence ID" value="CUS39158.1"/>
    <property type="molecule type" value="Genomic_DNA"/>
</dbReference>
<accession>A0A0S4LTD4</accession>